<protein>
    <submittedName>
        <fullName evidence="2">Uncharacterized protein</fullName>
    </submittedName>
</protein>
<evidence type="ECO:0000256" key="1">
    <source>
        <dbReference type="SAM" id="MobiDB-lite"/>
    </source>
</evidence>
<sequence length="60" mass="6536">STPPNASIQSLTRSSNDPHQNKRYLGILFVVHQKFQCCLEDLGRAVYTVVAGAVACVLAF</sequence>
<evidence type="ECO:0000313" key="2">
    <source>
        <dbReference type="EMBL" id="EUC28648.1"/>
    </source>
</evidence>
<organism evidence="2 3">
    <name type="scientific">Cochliobolus carbonum (strain 26-R-13)</name>
    <name type="common">Maize leaf spot fungus</name>
    <name type="synonym">Bipolaris zeicola</name>
    <dbReference type="NCBI Taxonomy" id="930089"/>
    <lineage>
        <taxon>Eukaryota</taxon>
        <taxon>Fungi</taxon>
        <taxon>Dikarya</taxon>
        <taxon>Ascomycota</taxon>
        <taxon>Pezizomycotina</taxon>
        <taxon>Dothideomycetes</taxon>
        <taxon>Pleosporomycetidae</taxon>
        <taxon>Pleosporales</taxon>
        <taxon>Pleosporineae</taxon>
        <taxon>Pleosporaceae</taxon>
        <taxon>Bipolaris</taxon>
    </lineage>
</organism>
<feature type="compositionally biased region" description="Polar residues" evidence="1">
    <location>
        <begin position="1"/>
        <end position="18"/>
    </location>
</feature>
<accession>W6XSJ8</accession>
<dbReference type="GeneID" id="19143758"/>
<dbReference type="RefSeq" id="XP_007717055.1">
    <property type="nucleotide sequence ID" value="XM_007718865.1"/>
</dbReference>
<name>W6XSJ8_COCC2</name>
<reference evidence="2 3" key="1">
    <citation type="journal article" date="2013" name="PLoS Genet.">
        <title>Comparative genome structure, secondary metabolite, and effector coding capacity across Cochliobolus pathogens.</title>
        <authorList>
            <person name="Condon B.J."/>
            <person name="Leng Y."/>
            <person name="Wu D."/>
            <person name="Bushley K.E."/>
            <person name="Ohm R.A."/>
            <person name="Otillar R."/>
            <person name="Martin J."/>
            <person name="Schackwitz W."/>
            <person name="Grimwood J."/>
            <person name="MohdZainudin N."/>
            <person name="Xue C."/>
            <person name="Wang R."/>
            <person name="Manning V.A."/>
            <person name="Dhillon B."/>
            <person name="Tu Z.J."/>
            <person name="Steffenson B.J."/>
            <person name="Salamov A."/>
            <person name="Sun H."/>
            <person name="Lowry S."/>
            <person name="LaButti K."/>
            <person name="Han J."/>
            <person name="Copeland A."/>
            <person name="Lindquist E."/>
            <person name="Barry K."/>
            <person name="Schmutz J."/>
            <person name="Baker S.E."/>
            <person name="Ciuffetti L.M."/>
            <person name="Grigoriev I.V."/>
            <person name="Zhong S."/>
            <person name="Turgeon B.G."/>
        </authorList>
    </citation>
    <scope>NUCLEOTIDE SEQUENCE [LARGE SCALE GENOMIC DNA]</scope>
    <source>
        <strain evidence="2 3">26-R-13</strain>
    </source>
</reference>
<dbReference type="Proteomes" id="UP000053841">
    <property type="component" value="Unassembled WGS sequence"/>
</dbReference>
<proteinExistence type="predicted"/>
<feature type="region of interest" description="Disordered" evidence="1">
    <location>
        <begin position="1"/>
        <end position="20"/>
    </location>
</feature>
<keyword evidence="3" id="KW-1185">Reference proteome</keyword>
<feature type="non-terminal residue" evidence="2">
    <location>
        <position position="1"/>
    </location>
</feature>
<dbReference type="EMBL" id="KI964797">
    <property type="protein sequence ID" value="EUC28648.1"/>
    <property type="molecule type" value="Genomic_DNA"/>
</dbReference>
<evidence type="ECO:0000313" key="3">
    <source>
        <dbReference type="Proteomes" id="UP000053841"/>
    </source>
</evidence>
<gene>
    <name evidence="2" type="ORF">COCCADRAFT_108590</name>
</gene>
<dbReference type="AlphaFoldDB" id="W6XSJ8"/>
<dbReference type="KEGG" id="bze:COCCADRAFT_108590"/>
<dbReference type="HOGENOM" id="CLU_2947974_0_0_1"/>